<evidence type="ECO:0000313" key="3">
    <source>
        <dbReference type="EMBL" id="SMF95443.1"/>
    </source>
</evidence>
<feature type="region of interest" description="Disordered" evidence="1">
    <location>
        <begin position="48"/>
        <end position="83"/>
    </location>
</feature>
<keyword evidence="4" id="KW-1185">Reference proteome</keyword>
<dbReference type="AlphaFoldDB" id="A0A1Y6D3M1"/>
<dbReference type="EMBL" id="FXAM01000001">
    <property type="protein sequence ID" value="SMF95443.1"/>
    <property type="molecule type" value="Genomic_DNA"/>
</dbReference>
<dbReference type="Proteomes" id="UP000192923">
    <property type="component" value="Unassembled WGS sequence"/>
</dbReference>
<accession>A0A1Y6D3M1</accession>
<evidence type="ECO:0000313" key="4">
    <source>
        <dbReference type="Proteomes" id="UP000192923"/>
    </source>
</evidence>
<evidence type="ECO:0000256" key="1">
    <source>
        <dbReference type="SAM" id="MobiDB-lite"/>
    </source>
</evidence>
<dbReference type="OrthoDB" id="5574029at2"/>
<dbReference type="RefSeq" id="WP_085213671.1">
    <property type="nucleotide sequence ID" value="NZ_FXAM01000001.1"/>
</dbReference>
<evidence type="ECO:0000259" key="2">
    <source>
        <dbReference type="Pfam" id="PF05036"/>
    </source>
</evidence>
<dbReference type="GO" id="GO:0042834">
    <property type="term" value="F:peptidoglycan binding"/>
    <property type="evidence" value="ECO:0007669"/>
    <property type="project" value="InterPro"/>
</dbReference>
<name>A0A1Y6D3M1_9GAMM</name>
<reference evidence="3 4" key="1">
    <citation type="submission" date="2016-12" db="EMBL/GenBank/DDBJ databases">
        <authorList>
            <person name="Song W.-J."/>
            <person name="Kurnit D.M."/>
        </authorList>
    </citation>
    <scope>NUCLEOTIDE SEQUENCE [LARGE SCALE GENOMIC DNA]</scope>
    <source>
        <strain evidence="3 4">175</strain>
    </source>
</reference>
<feature type="compositionally biased region" description="Acidic residues" evidence="1">
    <location>
        <begin position="48"/>
        <end position="59"/>
    </location>
</feature>
<dbReference type="InterPro" id="IPR007730">
    <property type="entry name" value="SPOR-like_dom"/>
</dbReference>
<proteinExistence type="predicted"/>
<gene>
    <name evidence="3" type="ORF">SAMN02949497_2807</name>
</gene>
<organism evidence="3 4">
    <name type="scientific">Methylomagnum ishizawai</name>
    <dbReference type="NCBI Taxonomy" id="1760988"/>
    <lineage>
        <taxon>Bacteria</taxon>
        <taxon>Pseudomonadati</taxon>
        <taxon>Pseudomonadota</taxon>
        <taxon>Gammaproteobacteria</taxon>
        <taxon>Methylococcales</taxon>
        <taxon>Methylococcaceae</taxon>
        <taxon>Methylomagnum</taxon>
    </lineage>
</organism>
<protein>
    <submittedName>
        <fullName evidence="3">Sporulation related domain-containing protein</fullName>
    </submittedName>
</protein>
<sequence>MKYSVYLLILVNVVFFLWETGFRGEGGGPQELAIPSELERILLSSEAADSEAAELEPGDAELKSVEDEQTDDTPTPEVKPPPPSDCFLIGPSNQARADELRGLIKSHTGEVEVVAKPGEVPAGWWILFPKAPSLEAARENRRMLAGKGVADMWVFEKGSLQWAISLGLYPGRAEAEAAQKQFTDKNIVTEVAPRLVQGEVYWLRIPWHRPRIELEEIVQLLNTQDPESKIPAPIACP</sequence>
<feature type="domain" description="SPOR" evidence="2">
    <location>
        <begin position="122"/>
        <end position="183"/>
    </location>
</feature>
<dbReference type="Pfam" id="PF05036">
    <property type="entry name" value="SPOR"/>
    <property type="match status" value="1"/>
</dbReference>
<dbReference type="STRING" id="1760988.SAMN02949497_2807"/>